<dbReference type="AlphaFoldDB" id="A0A0G4FW68"/>
<feature type="chain" id="PRO_5005189845" evidence="1">
    <location>
        <begin position="21"/>
        <end position="146"/>
    </location>
</feature>
<keyword evidence="1" id="KW-0732">Signal</keyword>
<dbReference type="Proteomes" id="UP000041254">
    <property type="component" value="Unassembled WGS sequence"/>
</dbReference>
<dbReference type="EMBL" id="CDMY01000512">
    <property type="protein sequence ID" value="CEM19449.1"/>
    <property type="molecule type" value="Genomic_DNA"/>
</dbReference>
<accession>A0A0G4FW68</accession>
<feature type="signal peptide" evidence="1">
    <location>
        <begin position="1"/>
        <end position="20"/>
    </location>
</feature>
<sequence length="146" mass="15995">MASLSLCSTFLIVALASAAAAPSTILRRTQDDTRPRSAINPGPLIIIHALGDVKATFSDNTEATWSIPDDKDFFHANHEGSASLSSDKPAMVVFMNENATAIETVTLHPFLEDFKVEGHLELVIAEKAITFPPDEPQGRTLLRWHW</sequence>
<dbReference type="InParanoid" id="A0A0G4FW68"/>
<reference evidence="2 3" key="1">
    <citation type="submission" date="2014-11" db="EMBL/GenBank/DDBJ databases">
        <authorList>
            <person name="Zhu J."/>
            <person name="Qi W."/>
            <person name="Song R."/>
        </authorList>
    </citation>
    <scope>NUCLEOTIDE SEQUENCE [LARGE SCALE GENOMIC DNA]</scope>
</reference>
<gene>
    <name evidence="2" type="ORF">Vbra_9488</name>
</gene>
<evidence type="ECO:0000313" key="2">
    <source>
        <dbReference type="EMBL" id="CEM19449.1"/>
    </source>
</evidence>
<keyword evidence="3" id="KW-1185">Reference proteome</keyword>
<evidence type="ECO:0000256" key="1">
    <source>
        <dbReference type="SAM" id="SignalP"/>
    </source>
</evidence>
<organism evidence="2 3">
    <name type="scientific">Vitrella brassicaformis (strain CCMP3155)</name>
    <dbReference type="NCBI Taxonomy" id="1169540"/>
    <lineage>
        <taxon>Eukaryota</taxon>
        <taxon>Sar</taxon>
        <taxon>Alveolata</taxon>
        <taxon>Colpodellida</taxon>
        <taxon>Vitrellaceae</taxon>
        <taxon>Vitrella</taxon>
    </lineage>
</organism>
<protein>
    <submittedName>
        <fullName evidence="2">Uncharacterized protein</fullName>
    </submittedName>
</protein>
<proteinExistence type="predicted"/>
<dbReference type="VEuPathDB" id="CryptoDB:Vbra_9488"/>
<evidence type="ECO:0000313" key="3">
    <source>
        <dbReference type="Proteomes" id="UP000041254"/>
    </source>
</evidence>
<name>A0A0G4FW68_VITBC</name>